<feature type="domain" description="Caspase family p20" evidence="2">
    <location>
        <begin position="8"/>
        <end position="49"/>
    </location>
</feature>
<protein>
    <recommendedName>
        <fullName evidence="2">Caspase family p20 domain-containing protein</fullName>
    </recommendedName>
</protein>
<dbReference type="InterPro" id="IPR029030">
    <property type="entry name" value="Caspase-like_dom_sf"/>
</dbReference>
<evidence type="ECO:0000256" key="1">
    <source>
        <dbReference type="SAM" id="MobiDB-lite"/>
    </source>
</evidence>
<dbReference type="Proteomes" id="UP000288716">
    <property type="component" value="Unassembled WGS sequence"/>
</dbReference>
<proteinExistence type="predicted"/>
<evidence type="ECO:0000313" key="4">
    <source>
        <dbReference type="Proteomes" id="UP000288716"/>
    </source>
</evidence>
<evidence type="ECO:0000259" key="2">
    <source>
        <dbReference type="PROSITE" id="PS50208"/>
    </source>
</evidence>
<keyword evidence="4" id="KW-1185">Reference proteome</keyword>
<dbReference type="GO" id="GO:0006508">
    <property type="term" value="P:proteolysis"/>
    <property type="evidence" value="ECO:0007669"/>
    <property type="project" value="InterPro"/>
</dbReference>
<dbReference type="InterPro" id="IPR011600">
    <property type="entry name" value="Pept_C14_caspase"/>
</dbReference>
<dbReference type="Pfam" id="PF00656">
    <property type="entry name" value="Peptidase_C14"/>
    <property type="match status" value="1"/>
</dbReference>
<name>A0A443RWA9_9ACAR</name>
<dbReference type="EMBL" id="NCKV01027270">
    <property type="protein sequence ID" value="RWS19349.1"/>
    <property type="molecule type" value="Genomic_DNA"/>
</dbReference>
<feature type="compositionally biased region" description="Acidic residues" evidence="1">
    <location>
        <begin position="66"/>
        <end position="77"/>
    </location>
</feature>
<dbReference type="VEuPathDB" id="VectorBase:LDEU012691"/>
<dbReference type="GO" id="GO:0004197">
    <property type="term" value="F:cysteine-type endopeptidase activity"/>
    <property type="evidence" value="ECO:0007669"/>
    <property type="project" value="InterPro"/>
</dbReference>
<reference evidence="3 4" key="1">
    <citation type="journal article" date="2018" name="Gigascience">
        <title>Genomes of trombidid mites reveal novel predicted allergens and laterally-transferred genes associated with secondary metabolism.</title>
        <authorList>
            <person name="Dong X."/>
            <person name="Chaisiri K."/>
            <person name="Xia D."/>
            <person name="Armstrong S.D."/>
            <person name="Fang Y."/>
            <person name="Donnelly M.J."/>
            <person name="Kadowaki T."/>
            <person name="McGarry J.W."/>
            <person name="Darby A.C."/>
            <person name="Makepeace B.L."/>
        </authorList>
    </citation>
    <scope>NUCLEOTIDE SEQUENCE [LARGE SCALE GENOMIC DNA]</scope>
    <source>
        <strain evidence="3">UoL-UT</strain>
    </source>
</reference>
<dbReference type="PROSITE" id="PS50208">
    <property type="entry name" value="CASPASE_P20"/>
    <property type="match status" value="1"/>
</dbReference>
<dbReference type="InterPro" id="IPR001309">
    <property type="entry name" value="Pept_C14_p20"/>
</dbReference>
<dbReference type="SUPFAM" id="SSF52129">
    <property type="entry name" value="Caspase-like"/>
    <property type="match status" value="1"/>
</dbReference>
<gene>
    <name evidence="3" type="ORF">B4U80_12313</name>
</gene>
<evidence type="ECO:0000313" key="3">
    <source>
        <dbReference type="EMBL" id="RWS19349.1"/>
    </source>
</evidence>
<sequence length="120" mass="13473">MNDGSLKIYGSDGHLADVDGIIDLINEEKCPTLKWKPKLLFFNFCRGEFFARDMEKNISQGMNEENSSDSESDDDASEAAASDNVRAYKPSKLKPILRDILVEWRSANQGNMRELIVGTV</sequence>
<dbReference type="AlphaFoldDB" id="A0A443RWA9"/>
<organism evidence="3 4">
    <name type="scientific">Leptotrombidium deliense</name>
    <dbReference type="NCBI Taxonomy" id="299467"/>
    <lineage>
        <taxon>Eukaryota</taxon>
        <taxon>Metazoa</taxon>
        <taxon>Ecdysozoa</taxon>
        <taxon>Arthropoda</taxon>
        <taxon>Chelicerata</taxon>
        <taxon>Arachnida</taxon>
        <taxon>Acari</taxon>
        <taxon>Acariformes</taxon>
        <taxon>Trombidiformes</taxon>
        <taxon>Prostigmata</taxon>
        <taxon>Anystina</taxon>
        <taxon>Parasitengona</taxon>
        <taxon>Trombiculoidea</taxon>
        <taxon>Trombiculidae</taxon>
        <taxon>Leptotrombidium</taxon>
    </lineage>
</organism>
<comment type="caution">
    <text evidence="3">The sequence shown here is derived from an EMBL/GenBank/DDBJ whole genome shotgun (WGS) entry which is preliminary data.</text>
</comment>
<feature type="region of interest" description="Disordered" evidence="1">
    <location>
        <begin position="56"/>
        <end position="86"/>
    </location>
</feature>
<accession>A0A443RWA9</accession>
<dbReference type="Gene3D" id="3.40.50.1460">
    <property type="match status" value="1"/>
</dbReference>